<sequence length="150" mass="16336">MPRPSIDESLAEEIRRIHRETQEESAGSFQEALDTVVQLALKQAKLEGRPTKDSQGWYPGKYAGKVVGKLVDAAGAEQSSSGMSIGSGHDADSSILPSRSPEDTAIFKARLEEERMIAFPEAEAAVLGLEKGDILQIYAYGIDNEIDEDR</sequence>
<protein>
    <submittedName>
        <fullName evidence="2">Uncharacterized protein</fullName>
    </submittedName>
</protein>
<evidence type="ECO:0000256" key="1">
    <source>
        <dbReference type="SAM" id="MobiDB-lite"/>
    </source>
</evidence>
<evidence type="ECO:0000313" key="3">
    <source>
        <dbReference type="Proteomes" id="UP000252985"/>
    </source>
</evidence>
<evidence type="ECO:0000313" key="2">
    <source>
        <dbReference type="EMBL" id="AXG08424.1"/>
    </source>
</evidence>
<gene>
    <name evidence="2" type="ORF">DU484_00375</name>
</gene>
<organism evidence="2 3">
    <name type="scientific">Haloplanus rubicundus</name>
    <dbReference type="NCBI Taxonomy" id="1547898"/>
    <lineage>
        <taxon>Archaea</taxon>
        <taxon>Methanobacteriati</taxon>
        <taxon>Methanobacteriota</taxon>
        <taxon>Stenosarchaea group</taxon>
        <taxon>Halobacteria</taxon>
        <taxon>Halobacteriales</taxon>
        <taxon>Haloferacaceae</taxon>
        <taxon>Haloplanus</taxon>
    </lineage>
</organism>
<name>A0A345E8A2_9EURY</name>
<proteinExistence type="predicted"/>
<dbReference type="Proteomes" id="UP000252985">
    <property type="component" value="Plasmid pCBA1112-01"/>
</dbReference>
<accession>A0A345E8A2</accession>
<geneLocation type="plasmid" evidence="3">
    <name>pcba1112-01</name>
</geneLocation>
<dbReference type="KEGG" id="haq:DU484_00375"/>
<dbReference type="EMBL" id="CP031147">
    <property type="protein sequence ID" value="AXG08424.1"/>
    <property type="molecule type" value="Genomic_DNA"/>
</dbReference>
<dbReference type="GeneID" id="37285387"/>
<dbReference type="AlphaFoldDB" id="A0A345E8A2"/>
<reference evidence="2 3" key="1">
    <citation type="submission" date="2018-07" db="EMBL/GenBank/DDBJ databases">
        <title>Genome sequences of Haloplanus sp. CBA1112.</title>
        <authorList>
            <person name="Kim Y.B."/>
            <person name="Roh S.W."/>
        </authorList>
    </citation>
    <scope>NUCLEOTIDE SEQUENCE [LARGE SCALE GENOMIC DNA]</scope>
    <source>
        <strain evidence="2 3">CBA1112</strain>
        <plasmid evidence="3">pcba1112-01</plasmid>
    </source>
</reference>
<feature type="region of interest" description="Disordered" evidence="1">
    <location>
        <begin position="78"/>
        <end position="99"/>
    </location>
</feature>
<dbReference type="RefSeq" id="WP_114604748.1">
    <property type="nucleotide sequence ID" value="NZ_CP031147.1"/>
</dbReference>
<keyword evidence="2" id="KW-0614">Plasmid</keyword>